<evidence type="ECO:0000313" key="2">
    <source>
        <dbReference type="Proteomes" id="UP001314681"/>
    </source>
</evidence>
<dbReference type="Gene3D" id="3.40.50.1000">
    <property type="entry name" value="HAD superfamily/HAD-like"/>
    <property type="match status" value="1"/>
</dbReference>
<dbReference type="Proteomes" id="UP001314681">
    <property type="component" value="Unassembled WGS sequence"/>
</dbReference>
<dbReference type="Gene3D" id="3.30.1240.10">
    <property type="match status" value="1"/>
</dbReference>
<accession>A0ABS6K5L3</accession>
<reference evidence="1 2" key="1">
    <citation type="submission" date="2021-06" db="EMBL/GenBank/DDBJ databases">
        <title>Description of novel taxa of the family Lachnospiraceae.</title>
        <authorList>
            <person name="Chaplin A.V."/>
            <person name="Sokolova S.R."/>
            <person name="Pikina A.P."/>
            <person name="Korzhanova M."/>
            <person name="Belova V."/>
            <person name="Korostin D."/>
            <person name="Efimov B.A."/>
        </authorList>
    </citation>
    <scope>NUCLEOTIDE SEQUENCE [LARGE SCALE GENOMIC DNA]</scope>
    <source>
        <strain evidence="1 2">ASD4241</strain>
    </source>
</reference>
<name>A0ABS6K5L3_9FIRM</name>
<dbReference type="InterPro" id="IPR036412">
    <property type="entry name" value="HAD-like_sf"/>
</dbReference>
<dbReference type="InterPro" id="IPR006379">
    <property type="entry name" value="HAD-SF_hydro_IIB"/>
</dbReference>
<dbReference type="GO" id="GO:0016787">
    <property type="term" value="F:hydrolase activity"/>
    <property type="evidence" value="ECO:0007669"/>
    <property type="project" value="UniProtKB-KW"/>
</dbReference>
<dbReference type="RefSeq" id="WP_238726556.1">
    <property type="nucleotide sequence ID" value="NZ_JAHQCX010000004.1"/>
</dbReference>
<keyword evidence="1" id="KW-0378">Hydrolase</keyword>
<gene>
    <name evidence="1" type="ORF">KTH90_07310</name>
</gene>
<proteinExistence type="predicted"/>
<protein>
    <submittedName>
        <fullName evidence="1">HAD family hydrolase</fullName>
    </submittedName>
</protein>
<comment type="caution">
    <text evidence="1">The sequence shown here is derived from an EMBL/GenBank/DDBJ whole genome shotgun (WGS) entry which is preliminary data.</text>
</comment>
<organism evidence="1 2">
    <name type="scientific">Diplocloster modestus</name>
    <dbReference type="NCBI Taxonomy" id="2850322"/>
    <lineage>
        <taxon>Bacteria</taxon>
        <taxon>Bacillati</taxon>
        <taxon>Bacillota</taxon>
        <taxon>Clostridia</taxon>
        <taxon>Lachnospirales</taxon>
        <taxon>Lachnospiraceae</taxon>
        <taxon>Diplocloster</taxon>
    </lineage>
</organism>
<keyword evidence="2" id="KW-1185">Reference proteome</keyword>
<evidence type="ECO:0000313" key="1">
    <source>
        <dbReference type="EMBL" id="MBU9725819.1"/>
    </source>
</evidence>
<dbReference type="SUPFAM" id="SSF56784">
    <property type="entry name" value="HAD-like"/>
    <property type="match status" value="1"/>
</dbReference>
<dbReference type="NCBIfam" id="TIGR01484">
    <property type="entry name" value="HAD-SF-IIB"/>
    <property type="match status" value="1"/>
</dbReference>
<dbReference type="PANTHER" id="PTHR10000">
    <property type="entry name" value="PHOSPHOSERINE PHOSPHATASE"/>
    <property type="match status" value="1"/>
</dbReference>
<dbReference type="InterPro" id="IPR023214">
    <property type="entry name" value="HAD_sf"/>
</dbReference>
<sequence length="276" mass="30935">MSGKFDGILLATDVDGTLANFNEIPRRNIEAIQHFVKEGGMFTVCTGRGYAMTYDIVNQVPVNVPGICVNGMQLYDFQQKKVISEIYLPKEAEKILADMRKQFPDIGVMIVADNTYTIIEEGKYAVGDLRYRLDRFKSLGQYVDGTMESLYPDWTKILFLVTGDRMREAQAYFEDHHTSQGIHVMITAPYFLEMIDAACDKGTGLRNLRTLLGAKVKRLVTVGDSYNDLSMFREADLSTAVQEAEPEVREKADLLVGPCMQGAVADVIEFLGREVS</sequence>
<dbReference type="PANTHER" id="PTHR10000:SF8">
    <property type="entry name" value="HAD SUPERFAMILY HYDROLASE-LIKE, TYPE 3"/>
    <property type="match status" value="1"/>
</dbReference>
<dbReference type="EMBL" id="JAHQCX010000004">
    <property type="protein sequence ID" value="MBU9725819.1"/>
    <property type="molecule type" value="Genomic_DNA"/>
</dbReference>
<dbReference type="Pfam" id="PF08282">
    <property type="entry name" value="Hydrolase_3"/>
    <property type="match status" value="1"/>
</dbReference>